<dbReference type="PROSITE" id="PS00622">
    <property type="entry name" value="HTH_LUXR_1"/>
    <property type="match status" value="1"/>
</dbReference>
<dbReference type="PROSITE" id="PS50043">
    <property type="entry name" value="HTH_LUXR_2"/>
    <property type="match status" value="1"/>
</dbReference>
<comment type="caution">
    <text evidence="8">The sequence shown here is derived from an EMBL/GenBank/DDBJ whole genome shotgun (WGS) entry which is preliminary data.</text>
</comment>
<dbReference type="AlphaFoldDB" id="A0A0C1U8K8"/>
<dbReference type="InterPro" id="IPR011006">
    <property type="entry name" value="CheY-like_superfamily"/>
</dbReference>
<keyword evidence="4" id="KW-0804">Transcription</keyword>
<dbReference type="EMBL" id="JXBL01000001">
    <property type="protein sequence ID" value="KIE43920.1"/>
    <property type="molecule type" value="Genomic_DNA"/>
</dbReference>
<dbReference type="SUPFAM" id="SSF52172">
    <property type="entry name" value="CheY-like"/>
    <property type="match status" value="1"/>
</dbReference>
<evidence type="ECO:0000256" key="2">
    <source>
        <dbReference type="ARBA" id="ARBA00023015"/>
    </source>
</evidence>
<keyword evidence="2" id="KW-0805">Transcription regulation</keyword>
<feature type="domain" description="Response regulatory" evidence="7">
    <location>
        <begin position="4"/>
        <end position="120"/>
    </location>
</feature>
<dbReference type="GO" id="GO:0000160">
    <property type="term" value="P:phosphorelay signal transduction system"/>
    <property type="evidence" value="ECO:0007669"/>
    <property type="project" value="InterPro"/>
</dbReference>
<keyword evidence="9" id="KW-1185">Reference proteome</keyword>
<dbReference type="Gene3D" id="3.40.50.2300">
    <property type="match status" value="1"/>
</dbReference>
<dbReference type="Pfam" id="PF00072">
    <property type="entry name" value="Response_reg"/>
    <property type="match status" value="1"/>
</dbReference>
<dbReference type="SUPFAM" id="SSF46894">
    <property type="entry name" value="C-terminal effector domain of the bipartite response regulators"/>
    <property type="match status" value="1"/>
</dbReference>
<dbReference type="PRINTS" id="PR00038">
    <property type="entry name" value="HTHLUXR"/>
</dbReference>
<dbReference type="PANTHER" id="PTHR43214">
    <property type="entry name" value="TWO-COMPONENT RESPONSE REGULATOR"/>
    <property type="match status" value="1"/>
</dbReference>
<dbReference type="CDD" id="cd06170">
    <property type="entry name" value="LuxR_C_like"/>
    <property type="match status" value="1"/>
</dbReference>
<feature type="domain" description="HTH luxR-type" evidence="6">
    <location>
        <begin position="145"/>
        <end position="210"/>
    </location>
</feature>
<evidence type="ECO:0000259" key="6">
    <source>
        <dbReference type="PROSITE" id="PS50043"/>
    </source>
</evidence>
<dbReference type="PANTHER" id="PTHR43214:SF41">
    <property type="entry name" value="NITRATE_NITRITE RESPONSE REGULATOR PROTEIN NARP"/>
    <property type="match status" value="1"/>
</dbReference>
<evidence type="ECO:0000259" key="7">
    <source>
        <dbReference type="PROSITE" id="PS50110"/>
    </source>
</evidence>
<proteinExistence type="predicted"/>
<dbReference type="SMART" id="SM00448">
    <property type="entry name" value="REC"/>
    <property type="match status" value="1"/>
</dbReference>
<dbReference type="InterPro" id="IPR058245">
    <property type="entry name" value="NreC/VraR/RcsB-like_REC"/>
</dbReference>
<organism evidence="8 9">
    <name type="scientific">Geobacter soli</name>
    <dbReference type="NCBI Taxonomy" id="1510391"/>
    <lineage>
        <taxon>Bacteria</taxon>
        <taxon>Pseudomonadati</taxon>
        <taxon>Thermodesulfobacteriota</taxon>
        <taxon>Desulfuromonadia</taxon>
        <taxon>Geobacterales</taxon>
        <taxon>Geobacteraceae</taxon>
        <taxon>Geobacter</taxon>
    </lineage>
</organism>
<evidence type="ECO:0000256" key="1">
    <source>
        <dbReference type="ARBA" id="ARBA00022553"/>
    </source>
</evidence>
<keyword evidence="3" id="KW-0238">DNA-binding</keyword>
<name>A0A0C1U8K8_9BACT</name>
<evidence type="ECO:0000256" key="5">
    <source>
        <dbReference type="PROSITE-ProRule" id="PRU00169"/>
    </source>
</evidence>
<dbReference type="RefSeq" id="WP_039647791.1">
    <property type="nucleotide sequence ID" value="NZ_JXBL01000001.1"/>
</dbReference>
<evidence type="ECO:0000256" key="3">
    <source>
        <dbReference type="ARBA" id="ARBA00023125"/>
    </source>
</evidence>
<dbReference type="InterPro" id="IPR016032">
    <property type="entry name" value="Sig_transdc_resp-reg_C-effctor"/>
</dbReference>
<gene>
    <name evidence="8" type="ORF">SE37_15445</name>
</gene>
<accession>A0A0C1U8K8</accession>
<dbReference type="GO" id="GO:0006355">
    <property type="term" value="P:regulation of DNA-templated transcription"/>
    <property type="evidence" value="ECO:0007669"/>
    <property type="project" value="InterPro"/>
</dbReference>
<dbReference type="PROSITE" id="PS50110">
    <property type="entry name" value="RESPONSE_REGULATORY"/>
    <property type="match status" value="1"/>
</dbReference>
<reference evidence="8 9" key="1">
    <citation type="submission" date="2015-01" db="EMBL/GenBank/DDBJ databases">
        <title>Genome sequence of the anaerobic bacterium Geobacter soli GSS01, a dissimilatory Fe(III) reducer from soil.</title>
        <authorList>
            <person name="Yang G."/>
            <person name="Zhou S."/>
        </authorList>
    </citation>
    <scope>NUCLEOTIDE SEQUENCE [LARGE SCALE GENOMIC DNA]</scope>
    <source>
        <strain evidence="8 9">GSS01</strain>
    </source>
</reference>
<dbReference type="InterPro" id="IPR039420">
    <property type="entry name" value="WalR-like"/>
</dbReference>
<feature type="modified residue" description="4-aspartylphosphate" evidence="5">
    <location>
        <position position="55"/>
    </location>
</feature>
<dbReference type="SMART" id="SM00421">
    <property type="entry name" value="HTH_LUXR"/>
    <property type="match status" value="1"/>
</dbReference>
<evidence type="ECO:0000313" key="9">
    <source>
        <dbReference type="Proteomes" id="UP000031433"/>
    </source>
</evidence>
<dbReference type="GO" id="GO:0003677">
    <property type="term" value="F:DNA binding"/>
    <property type="evidence" value="ECO:0007669"/>
    <property type="project" value="UniProtKB-KW"/>
</dbReference>
<dbReference type="Pfam" id="PF00196">
    <property type="entry name" value="GerE"/>
    <property type="match status" value="1"/>
</dbReference>
<dbReference type="Proteomes" id="UP000031433">
    <property type="component" value="Unassembled WGS sequence"/>
</dbReference>
<protein>
    <submittedName>
        <fullName evidence="8">LuxR family transcriptional regulator</fullName>
    </submittedName>
</protein>
<evidence type="ECO:0000313" key="8">
    <source>
        <dbReference type="EMBL" id="KIE43920.1"/>
    </source>
</evidence>
<sequence length="215" mass="23497">MVIKVLIVDDHAVVRDGLTMILESQSDIAVIGQAGDGREAIAMAEALKPNVVVMDITMPELNGIEAARLISREQPATRIVILSMHDTLEHIYRALQAGARGYLLKESAGAEVTDAVRTVMRGHRYFGRGSRLPSDMHHSACADLPRSPLDSLSQREREVLQLVVEGKKSSEIAEILSLSPKSIETYRSRLMVKLGITNIPSLVKFALLHGVTPAK</sequence>
<dbReference type="InterPro" id="IPR001789">
    <property type="entry name" value="Sig_transdc_resp-reg_receiver"/>
</dbReference>
<dbReference type="InterPro" id="IPR000792">
    <property type="entry name" value="Tscrpt_reg_LuxR_C"/>
</dbReference>
<keyword evidence="1 5" id="KW-0597">Phosphoprotein</keyword>
<dbReference type="CDD" id="cd17535">
    <property type="entry name" value="REC_NarL-like"/>
    <property type="match status" value="1"/>
</dbReference>
<evidence type="ECO:0000256" key="4">
    <source>
        <dbReference type="ARBA" id="ARBA00023163"/>
    </source>
</evidence>